<dbReference type="AlphaFoldDB" id="A0A3S4YUX4"/>
<dbReference type="Proteomes" id="UP000028349">
    <property type="component" value="Unassembled WGS sequence"/>
</dbReference>
<reference evidence="3 5" key="2">
    <citation type="submission" date="2018-12" db="EMBL/GenBank/DDBJ databases">
        <authorList>
            <consortium name="Pathogen Informatics"/>
        </authorList>
    </citation>
    <scope>NUCLEOTIDE SEQUENCE [LARGE SCALE GENOMIC DNA]</scope>
    <source>
        <strain evidence="3 5">NCTC13489</strain>
    </source>
</reference>
<dbReference type="SUPFAM" id="SSF53448">
    <property type="entry name" value="Nucleotide-diphospho-sugar transferases"/>
    <property type="match status" value="1"/>
</dbReference>
<evidence type="ECO:0000313" key="4">
    <source>
        <dbReference type="Proteomes" id="UP000028349"/>
    </source>
</evidence>
<reference evidence="2 4" key="1">
    <citation type="submission" date="2014-07" db="EMBL/GenBank/DDBJ databases">
        <authorList>
            <person name="Pisani N.G."/>
            <person name="Newman J.D."/>
        </authorList>
    </citation>
    <scope>NUCLEOTIDE SEQUENCE [LARGE SCALE GENOMIC DNA]</scope>
    <source>
        <strain evidence="2 4">LMG 24720</strain>
    </source>
</reference>
<dbReference type="Gene3D" id="3.90.550.10">
    <property type="entry name" value="Spore Coat Polysaccharide Biosynthesis Protein SpsA, Chain A"/>
    <property type="match status" value="1"/>
</dbReference>
<dbReference type="InterPro" id="IPR029044">
    <property type="entry name" value="Nucleotide-diphossugar_trans"/>
</dbReference>
<evidence type="ECO:0000259" key="1">
    <source>
        <dbReference type="Pfam" id="PF00535"/>
    </source>
</evidence>
<dbReference type="Proteomes" id="UP000270036">
    <property type="component" value="Chromosome"/>
</dbReference>
<dbReference type="PANTHER" id="PTHR22916:SF3">
    <property type="entry name" value="UDP-GLCNAC:BETAGAL BETA-1,3-N-ACETYLGLUCOSAMINYLTRANSFERASE-LIKE PROTEIN 1"/>
    <property type="match status" value="1"/>
</dbReference>
<protein>
    <submittedName>
        <fullName evidence="3">Hyaluronan synthase</fullName>
        <ecNumber evidence="3">2.4.1.212</ecNumber>
    </submittedName>
</protein>
<dbReference type="EMBL" id="JPEP01000002">
    <property type="protein sequence ID" value="KEY18519.1"/>
    <property type="molecule type" value="Genomic_DNA"/>
</dbReference>
<dbReference type="EC" id="2.4.1.212" evidence="3"/>
<proteinExistence type="predicted"/>
<dbReference type="EMBL" id="LR134441">
    <property type="protein sequence ID" value="VEI01322.1"/>
    <property type="molecule type" value="Genomic_DNA"/>
</dbReference>
<dbReference type="CDD" id="cd00761">
    <property type="entry name" value="Glyco_tranf_GTA_type"/>
    <property type="match status" value="1"/>
</dbReference>
<dbReference type="KEGG" id="cant:NCTC13489_02683"/>
<keyword evidence="4" id="KW-1185">Reference proteome</keyword>
<name>A0A3S4YUX4_9FLAO</name>
<dbReference type="STRING" id="266748.HY04_08370"/>
<dbReference type="GO" id="GO:0050501">
    <property type="term" value="F:hyaluronan synthase activity"/>
    <property type="evidence" value="ECO:0007669"/>
    <property type="project" value="UniProtKB-EC"/>
</dbReference>
<dbReference type="OrthoDB" id="396512at2"/>
<dbReference type="Pfam" id="PF00535">
    <property type="entry name" value="Glycos_transf_2"/>
    <property type="match status" value="1"/>
</dbReference>
<feature type="domain" description="Glycosyltransferase 2-like" evidence="1">
    <location>
        <begin position="8"/>
        <end position="175"/>
    </location>
</feature>
<gene>
    <name evidence="3" type="primary">hyaD_8</name>
    <name evidence="2" type="ORF">HY04_08370</name>
    <name evidence="3" type="ORF">NCTC13489_02683</name>
</gene>
<keyword evidence="3" id="KW-0328">Glycosyltransferase</keyword>
<evidence type="ECO:0000313" key="2">
    <source>
        <dbReference type="EMBL" id="KEY18519.1"/>
    </source>
</evidence>
<sequence length="355" mass="41133">MIKSPLVSIVVPCYNVEKYIEACINSVLVQDYENWECILINDGSKDNTLEIIKSFESKEIRISVFTQENLGLSATRNKGIDNANGEFLFFLDSDDILSNDAISNLVSCFENNDIITGITTASAFSNGTIVKESQLLYPKEGTVTFPNNHFEVLIRTMETGLTPVAQNRLYRKDFIDKNDLRFKSGIVHEDELWFFETMLLAENVKFINSETYFYRIDNQDSITKNVGDRNLESYIQIMEEIIEKYSQHDRFTLIASWYAVYIKKIFLDFAIRERSKLSDELISRLEAALKNCHRPLGNENILSKNNAIYYKTINKLSLQNFRTIEQYFFRNPVNSLRKIVNTFRISFFLQSNGNS</sequence>
<dbReference type="PANTHER" id="PTHR22916">
    <property type="entry name" value="GLYCOSYLTRANSFERASE"/>
    <property type="match status" value="1"/>
</dbReference>
<keyword evidence="3" id="KW-0808">Transferase</keyword>
<evidence type="ECO:0000313" key="3">
    <source>
        <dbReference type="EMBL" id="VEI01322.1"/>
    </source>
</evidence>
<accession>A0A3S4YUX4</accession>
<dbReference type="RefSeq" id="WP_034718886.1">
    <property type="nucleotide sequence ID" value="NZ_FOIX01000001.1"/>
</dbReference>
<evidence type="ECO:0000313" key="5">
    <source>
        <dbReference type="Proteomes" id="UP000270036"/>
    </source>
</evidence>
<organism evidence="3 5">
    <name type="scientific">Kaistella antarctica</name>
    <dbReference type="NCBI Taxonomy" id="266748"/>
    <lineage>
        <taxon>Bacteria</taxon>
        <taxon>Pseudomonadati</taxon>
        <taxon>Bacteroidota</taxon>
        <taxon>Flavobacteriia</taxon>
        <taxon>Flavobacteriales</taxon>
        <taxon>Weeksellaceae</taxon>
        <taxon>Chryseobacterium group</taxon>
        <taxon>Kaistella</taxon>
    </lineage>
</organism>
<dbReference type="InterPro" id="IPR001173">
    <property type="entry name" value="Glyco_trans_2-like"/>
</dbReference>